<organism evidence="2 3">
    <name type="scientific">Cochliobolus carbonum (strain 26-R-13)</name>
    <name type="common">Maize leaf spot fungus</name>
    <name type="synonym">Bipolaris zeicola</name>
    <dbReference type="NCBI Taxonomy" id="930089"/>
    <lineage>
        <taxon>Eukaryota</taxon>
        <taxon>Fungi</taxon>
        <taxon>Dikarya</taxon>
        <taxon>Ascomycota</taxon>
        <taxon>Pezizomycotina</taxon>
        <taxon>Dothideomycetes</taxon>
        <taxon>Pleosporomycetidae</taxon>
        <taxon>Pleosporales</taxon>
        <taxon>Pleosporineae</taxon>
        <taxon>Pleosporaceae</taxon>
        <taxon>Bipolaris</taxon>
    </lineage>
</organism>
<dbReference type="KEGG" id="bze:COCCADRAFT_111751"/>
<name>W6Y8L4_COCC2</name>
<keyword evidence="3" id="KW-1185">Reference proteome</keyword>
<feature type="chain" id="PRO_5004885492" description="Hydrophobin" evidence="1">
    <location>
        <begin position="20"/>
        <end position="237"/>
    </location>
</feature>
<keyword evidence="1" id="KW-0732">Signal</keyword>
<evidence type="ECO:0000256" key="1">
    <source>
        <dbReference type="SAM" id="SignalP"/>
    </source>
</evidence>
<gene>
    <name evidence="2" type="ORF">COCCADRAFT_111751</name>
</gene>
<dbReference type="HOGENOM" id="CLU_102247_0_0_1"/>
<reference evidence="2 3" key="1">
    <citation type="journal article" date="2013" name="PLoS Genet.">
        <title>Comparative genome structure, secondary metabolite, and effector coding capacity across Cochliobolus pathogens.</title>
        <authorList>
            <person name="Condon B.J."/>
            <person name="Leng Y."/>
            <person name="Wu D."/>
            <person name="Bushley K.E."/>
            <person name="Ohm R.A."/>
            <person name="Otillar R."/>
            <person name="Martin J."/>
            <person name="Schackwitz W."/>
            <person name="Grimwood J."/>
            <person name="MohdZainudin N."/>
            <person name="Xue C."/>
            <person name="Wang R."/>
            <person name="Manning V.A."/>
            <person name="Dhillon B."/>
            <person name="Tu Z.J."/>
            <person name="Steffenson B.J."/>
            <person name="Salamov A."/>
            <person name="Sun H."/>
            <person name="Lowry S."/>
            <person name="LaButti K."/>
            <person name="Han J."/>
            <person name="Copeland A."/>
            <person name="Lindquist E."/>
            <person name="Barry K."/>
            <person name="Schmutz J."/>
            <person name="Baker S.E."/>
            <person name="Ciuffetti L.M."/>
            <person name="Grigoriev I.V."/>
            <person name="Zhong S."/>
            <person name="Turgeon B.G."/>
        </authorList>
    </citation>
    <scope>NUCLEOTIDE SEQUENCE [LARGE SCALE GENOMIC DNA]</scope>
    <source>
        <strain evidence="2 3">26-R-13</strain>
    </source>
</reference>
<dbReference type="Proteomes" id="UP000053841">
    <property type="component" value="Unassembled WGS sequence"/>
</dbReference>
<dbReference type="OrthoDB" id="3691341at2759"/>
<dbReference type="GeneID" id="19144339"/>
<dbReference type="EMBL" id="KI964932">
    <property type="protein sequence ID" value="EUC27426.1"/>
    <property type="molecule type" value="Genomic_DNA"/>
</dbReference>
<dbReference type="AlphaFoldDB" id="W6Y8L4"/>
<dbReference type="eggNOG" id="ENOG502TF1A">
    <property type="taxonomic scope" value="Eukaryota"/>
</dbReference>
<feature type="signal peptide" evidence="1">
    <location>
        <begin position="1"/>
        <end position="19"/>
    </location>
</feature>
<evidence type="ECO:0008006" key="4">
    <source>
        <dbReference type="Google" id="ProtNLM"/>
    </source>
</evidence>
<accession>W6Y8L4</accession>
<protein>
    <recommendedName>
        <fullName evidence="4">Hydrophobin</fullName>
    </recommendedName>
</protein>
<evidence type="ECO:0000313" key="3">
    <source>
        <dbReference type="Proteomes" id="UP000053841"/>
    </source>
</evidence>
<dbReference type="RefSeq" id="XP_007718271.1">
    <property type="nucleotide sequence ID" value="XM_007720081.1"/>
</dbReference>
<proteinExistence type="predicted"/>
<sequence>MARIQFLAIALGTALSAQATSLDVDVNAVGANLNLELSLDDTIALWENTWPKVAQYVPGITCVLGDAAAQKNTSTGELEGCAVIQNELSTHFPGVQCTGNLDEETLRKGLEVSAEVQVGTTELSLRRQDPGLSAAIDRADQEKDRQIDQKSRSALLTCAAAPHPGNCYTCVSGAAGAAIGSVGVCGAAAHVALKSSPTTSGLVFVALAACGLKAIGDLGNSISGCPLRVSYQFYISP</sequence>
<evidence type="ECO:0000313" key="2">
    <source>
        <dbReference type="EMBL" id="EUC27426.1"/>
    </source>
</evidence>